<reference evidence="1 2" key="1">
    <citation type="submission" date="2014-04" db="EMBL/GenBank/DDBJ databases">
        <authorList>
            <consortium name="DOE Joint Genome Institute"/>
            <person name="Kuo A."/>
            <person name="Girlanda M."/>
            <person name="Perotto S."/>
            <person name="Kohler A."/>
            <person name="Nagy L.G."/>
            <person name="Floudas D."/>
            <person name="Copeland A."/>
            <person name="Barry K.W."/>
            <person name="Cichocki N."/>
            <person name="Veneault-Fourrey C."/>
            <person name="LaButti K."/>
            <person name="Lindquist E.A."/>
            <person name="Lipzen A."/>
            <person name="Lundell T."/>
            <person name="Morin E."/>
            <person name="Murat C."/>
            <person name="Sun H."/>
            <person name="Tunlid A."/>
            <person name="Henrissat B."/>
            <person name="Grigoriev I.V."/>
            <person name="Hibbett D.S."/>
            <person name="Martin F."/>
            <person name="Nordberg H.P."/>
            <person name="Cantor M.N."/>
            <person name="Hua S.X."/>
        </authorList>
    </citation>
    <scope>NUCLEOTIDE SEQUENCE [LARGE SCALE GENOMIC DNA]</scope>
    <source>
        <strain evidence="1 2">MUT 4182</strain>
    </source>
</reference>
<sequence>MAGMHEVDGMAMSVRAGLLKRVYGEVGGGGGRERQGQAQGRLEEPIIVVRCARQTPTFLDLPNWTRS</sequence>
<keyword evidence="2" id="KW-1185">Reference proteome</keyword>
<name>A0A0C3QWQ5_9AGAM</name>
<reference evidence="2" key="2">
    <citation type="submission" date="2015-01" db="EMBL/GenBank/DDBJ databases">
        <title>Evolutionary Origins and Diversification of the Mycorrhizal Mutualists.</title>
        <authorList>
            <consortium name="DOE Joint Genome Institute"/>
            <consortium name="Mycorrhizal Genomics Consortium"/>
            <person name="Kohler A."/>
            <person name="Kuo A."/>
            <person name="Nagy L.G."/>
            <person name="Floudas D."/>
            <person name="Copeland A."/>
            <person name="Barry K.W."/>
            <person name="Cichocki N."/>
            <person name="Veneault-Fourrey C."/>
            <person name="LaButti K."/>
            <person name="Lindquist E.A."/>
            <person name="Lipzen A."/>
            <person name="Lundell T."/>
            <person name="Morin E."/>
            <person name="Murat C."/>
            <person name="Riley R."/>
            <person name="Ohm R."/>
            <person name="Sun H."/>
            <person name="Tunlid A."/>
            <person name="Henrissat B."/>
            <person name="Grigoriev I.V."/>
            <person name="Hibbett D.S."/>
            <person name="Martin F."/>
        </authorList>
    </citation>
    <scope>NUCLEOTIDE SEQUENCE [LARGE SCALE GENOMIC DNA]</scope>
    <source>
        <strain evidence="2">MUT 4182</strain>
    </source>
</reference>
<dbReference type="EMBL" id="KN822949">
    <property type="protein sequence ID" value="KIO33344.1"/>
    <property type="molecule type" value="Genomic_DNA"/>
</dbReference>
<accession>A0A0C3QWQ5</accession>
<dbReference type="Proteomes" id="UP000054248">
    <property type="component" value="Unassembled WGS sequence"/>
</dbReference>
<dbReference type="AlphaFoldDB" id="A0A0C3QWQ5"/>
<evidence type="ECO:0000313" key="2">
    <source>
        <dbReference type="Proteomes" id="UP000054248"/>
    </source>
</evidence>
<organism evidence="1 2">
    <name type="scientific">Tulasnella calospora MUT 4182</name>
    <dbReference type="NCBI Taxonomy" id="1051891"/>
    <lineage>
        <taxon>Eukaryota</taxon>
        <taxon>Fungi</taxon>
        <taxon>Dikarya</taxon>
        <taxon>Basidiomycota</taxon>
        <taxon>Agaricomycotina</taxon>
        <taxon>Agaricomycetes</taxon>
        <taxon>Cantharellales</taxon>
        <taxon>Tulasnellaceae</taxon>
        <taxon>Tulasnella</taxon>
    </lineage>
</organism>
<gene>
    <name evidence="1" type="ORF">M407DRAFT_199129</name>
</gene>
<dbReference type="HOGENOM" id="CLU_2814332_0_0_1"/>
<evidence type="ECO:0000313" key="1">
    <source>
        <dbReference type="EMBL" id="KIO33344.1"/>
    </source>
</evidence>
<protein>
    <submittedName>
        <fullName evidence="1">Uncharacterized protein</fullName>
    </submittedName>
</protein>
<proteinExistence type="predicted"/>